<evidence type="ECO:0000256" key="1">
    <source>
        <dbReference type="PROSITE-ProRule" id="PRU01076"/>
    </source>
</evidence>
<dbReference type="RefSeq" id="WP_183398097.1">
    <property type="nucleotide sequence ID" value="NZ_JACIDS010000002.1"/>
</dbReference>
<dbReference type="PROSITE" id="PS51740">
    <property type="entry name" value="SPOVT_ABRB"/>
    <property type="match status" value="1"/>
</dbReference>
<sequence length="100" mass="11185">MRDVKVRISEDGAVSLPSEFLEELGLRTGDTVVVNVDDGDIRIRAAVRPLHPAQILAKELEEKYGPIPTVDEFIAARREEAAREQAEFDAWLPTSSTPRR</sequence>
<feature type="domain" description="SpoVT-AbrB" evidence="2">
    <location>
        <begin position="3"/>
        <end position="48"/>
    </location>
</feature>
<dbReference type="InterPro" id="IPR007159">
    <property type="entry name" value="SpoVT-AbrB_dom"/>
</dbReference>
<organism evidence="3 4">
    <name type="scientific">Kaistia hirudinis</name>
    <dbReference type="NCBI Taxonomy" id="1293440"/>
    <lineage>
        <taxon>Bacteria</taxon>
        <taxon>Pseudomonadati</taxon>
        <taxon>Pseudomonadota</taxon>
        <taxon>Alphaproteobacteria</taxon>
        <taxon>Hyphomicrobiales</taxon>
        <taxon>Kaistiaceae</taxon>
        <taxon>Kaistia</taxon>
    </lineage>
</organism>
<dbReference type="Proteomes" id="UP000553963">
    <property type="component" value="Unassembled WGS sequence"/>
</dbReference>
<evidence type="ECO:0000313" key="3">
    <source>
        <dbReference type="EMBL" id="MBB3930439.1"/>
    </source>
</evidence>
<dbReference type="SMART" id="SM00966">
    <property type="entry name" value="SpoVT_AbrB"/>
    <property type="match status" value="1"/>
</dbReference>
<accession>A0A840AJB9</accession>
<evidence type="ECO:0000313" key="4">
    <source>
        <dbReference type="Proteomes" id="UP000553963"/>
    </source>
</evidence>
<dbReference type="Pfam" id="PF04014">
    <property type="entry name" value="MazE_antitoxin"/>
    <property type="match status" value="1"/>
</dbReference>
<name>A0A840AJB9_9HYPH</name>
<dbReference type="Gene3D" id="2.10.260.10">
    <property type="match status" value="1"/>
</dbReference>
<evidence type="ECO:0000259" key="2">
    <source>
        <dbReference type="PROSITE" id="PS51740"/>
    </source>
</evidence>
<gene>
    <name evidence="3" type="ORF">GGR25_001478</name>
</gene>
<keyword evidence="4" id="KW-1185">Reference proteome</keyword>
<dbReference type="SUPFAM" id="SSF89447">
    <property type="entry name" value="AbrB/MazE/MraZ-like"/>
    <property type="match status" value="1"/>
</dbReference>
<keyword evidence="1" id="KW-0238">DNA-binding</keyword>
<comment type="caution">
    <text evidence="3">The sequence shown here is derived from an EMBL/GenBank/DDBJ whole genome shotgun (WGS) entry which is preliminary data.</text>
</comment>
<dbReference type="GO" id="GO:0003677">
    <property type="term" value="F:DNA binding"/>
    <property type="evidence" value="ECO:0007669"/>
    <property type="project" value="UniProtKB-UniRule"/>
</dbReference>
<dbReference type="AlphaFoldDB" id="A0A840AJB9"/>
<protein>
    <submittedName>
        <fullName evidence="3">AbrB family looped-hinge helix DNA binding protein</fullName>
    </submittedName>
</protein>
<dbReference type="InterPro" id="IPR037914">
    <property type="entry name" value="SpoVT-AbrB_sf"/>
</dbReference>
<dbReference type="EMBL" id="JACIDS010000002">
    <property type="protein sequence ID" value="MBB3930439.1"/>
    <property type="molecule type" value="Genomic_DNA"/>
</dbReference>
<proteinExistence type="predicted"/>
<reference evidence="3 4" key="1">
    <citation type="submission" date="2020-08" db="EMBL/GenBank/DDBJ databases">
        <title>Genomic Encyclopedia of Type Strains, Phase IV (KMG-IV): sequencing the most valuable type-strain genomes for metagenomic binning, comparative biology and taxonomic classification.</title>
        <authorList>
            <person name="Goeker M."/>
        </authorList>
    </citation>
    <scope>NUCLEOTIDE SEQUENCE [LARGE SCALE GENOMIC DNA]</scope>
    <source>
        <strain evidence="3 4">DSM 25966</strain>
    </source>
</reference>